<dbReference type="InterPro" id="IPR000477">
    <property type="entry name" value="RT_dom"/>
</dbReference>
<evidence type="ECO:0000313" key="3">
    <source>
        <dbReference type="Proteomes" id="UP000321393"/>
    </source>
</evidence>
<proteinExistence type="predicted"/>
<name>A0A5A7ULN4_CUCMM</name>
<dbReference type="AlphaFoldDB" id="A0A5A7ULN4"/>
<protein>
    <submittedName>
        <fullName evidence="2">Reverse transcriptase</fullName>
    </submittedName>
</protein>
<sequence length="190" mass="22398">MLADRLKLTLLETIVEIQLAFVKGRQITDAILMEHEIVDYWKLKKTKGFVLKLDIEKSFDTINWEFIDFMLMKKNYPEKWRNWIKASVMSVQYSVFINDKPCGRIKPNRGIRQGDPISPFIFILATDYLSSLLFFLQDKKAIKGVEINGTTFLFLPKMMISQLAISKWPFRYLKKLQALELIAKIRRFLP</sequence>
<comment type="caution">
    <text evidence="2">The sequence shown here is derived from an EMBL/GenBank/DDBJ whole genome shotgun (WGS) entry which is preliminary data.</text>
</comment>
<dbReference type="GO" id="GO:0003964">
    <property type="term" value="F:RNA-directed DNA polymerase activity"/>
    <property type="evidence" value="ECO:0007669"/>
    <property type="project" value="UniProtKB-KW"/>
</dbReference>
<dbReference type="PANTHER" id="PTHR31635">
    <property type="entry name" value="REVERSE TRANSCRIPTASE DOMAIN-CONTAINING PROTEIN-RELATED"/>
    <property type="match status" value="1"/>
</dbReference>
<accession>A0A5A7ULN4</accession>
<organism evidence="2 3">
    <name type="scientific">Cucumis melo var. makuwa</name>
    <name type="common">Oriental melon</name>
    <dbReference type="NCBI Taxonomy" id="1194695"/>
    <lineage>
        <taxon>Eukaryota</taxon>
        <taxon>Viridiplantae</taxon>
        <taxon>Streptophyta</taxon>
        <taxon>Embryophyta</taxon>
        <taxon>Tracheophyta</taxon>
        <taxon>Spermatophyta</taxon>
        <taxon>Magnoliopsida</taxon>
        <taxon>eudicotyledons</taxon>
        <taxon>Gunneridae</taxon>
        <taxon>Pentapetalae</taxon>
        <taxon>rosids</taxon>
        <taxon>fabids</taxon>
        <taxon>Cucurbitales</taxon>
        <taxon>Cucurbitaceae</taxon>
        <taxon>Benincaseae</taxon>
        <taxon>Cucumis</taxon>
    </lineage>
</organism>
<dbReference type="STRING" id="1194695.A0A5A7ULN4"/>
<dbReference type="SUPFAM" id="SSF56672">
    <property type="entry name" value="DNA/RNA polymerases"/>
    <property type="match status" value="1"/>
</dbReference>
<keyword evidence="2" id="KW-0695">RNA-directed DNA polymerase</keyword>
<dbReference type="PANTHER" id="PTHR31635:SF196">
    <property type="entry name" value="REVERSE TRANSCRIPTASE DOMAIN-CONTAINING PROTEIN-RELATED"/>
    <property type="match status" value="1"/>
</dbReference>
<evidence type="ECO:0000259" key="1">
    <source>
        <dbReference type="Pfam" id="PF00078"/>
    </source>
</evidence>
<dbReference type="Proteomes" id="UP000321393">
    <property type="component" value="Unassembled WGS sequence"/>
</dbReference>
<keyword evidence="2" id="KW-0808">Transferase</keyword>
<evidence type="ECO:0000313" key="2">
    <source>
        <dbReference type="EMBL" id="KAA0055988.1"/>
    </source>
</evidence>
<dbReference type="Pfam" id="PF00078">
    <property type="entry name" value="RVT_1"/>
    <property type="match status" value="1"/>
</dbReference>
<gene>
    <name evidence="2" type="ORF">E6C27_scaffold319G001300</name>
</gene>
<reference evidence="2 3" key="1">
    <citation type="submission" date="2019-08" db="EMBL/GenBank/DDBJ databases">
        <title>Draft genome sequences of two oriental melons (Cucumis melo L. var makuwa).</title>
        <authorList>
            <person name="Kwon S.-Y."/>
        </authorList>
    </citation>
    <scope>NUCLEOTIDE SEQUENCE [LARGE SCALE GENOMIC DNA]</scope>
    <source>
        <strain evidence="3">cv. SW 3</strain>
        <tissue evidence="2">Leaf</tissue>
    </source>
</reference>
<dbReference type="EMBL" id="SSTE01008362">
    <property type="protein sequence ID" value="KAA0055988.1"/>
    <property type="molecule type" value="Genomic_DNA"/>
</dbReference>
<feature type="domain" description="Reverse transcriptase" evidence="1">
    <location>
        <begin position="2"/>
        <end position="131"/>
    </location>
</feature>
<dbReference type="OrthoDB" id="998159at2759"/>
<keyword evidence="2" id="KW-0548">Nucleotidyltransferase</keyword>
<dbReference type="InterPro" id="IPR043502">
    <property type="entry name" value="DNA/RNA_pol_sf"/>
</dbReference>